<accession>A0ABR4P8U0</accession>
<keyword evidence="3" id="KW-0158">Chromosome</keyword>
<evidence type="ECO:0000256" key="2">
    <source>
        <dbReference type="ARBA" id="ARBA00004286"/>
    </source>
</evidence>
<dbReference type="InterPro" id="IPR003511">
    <property type="entry name" value="HORMA_dom"/>
</dbReference>
<dbReference type="Proteomes" id="UP001629113">
    <property type="component" value="Unassembled WGS sequence"/>
</dbReference>
<dbReference type="EMBL" id="JBFCZG010000007">
    <property type="protein sequence ID" value="KAL3419667.1"/>
    <property type="molecule type" value="Genomic_DNA"/>
</dbReference>
<keyword evidence="4" id="KW-0539">Nucleus</keyword>
<dbReference type="InterPro" id="IPR036570">
    <property type="entry name" value="HORMA_dom_sf"/>
</dbReference>
<dbReference type="SUPFAM" id="SSF56019">
    <property type="entry name" value="The spindle assembly checkpoint protein mad2"/>
    <property type="match status" value="1"/>
</dbReference>
<feature type="compositionally biased region" description="Basic residues" evidence="6">
    <location>
        <begin position="1"/>
        <end position="22"/>
    </location>
</feature>
<dbReference type="Gene3D" id="3.30.900.10">
    <property type="entry name" value="HORMA domain"/>
    <property type="match status" value="1"/>
</dbReference>
<gene>
    <name evidence="8" type="ORF">PVAG01_08165</name>
</gene>
<organism evidence="8 9">
    <name type="scientific">Phlyctema vagabunda</name>
    <dbReference type="NCBI Taxonomy" id="108571"/>
    <lineage>
        <taxon>Eukaryota</taxon>
        <taxon>Fungi</taxon>
        <taxon>Dikarya</taxon>
        <taxon>Ascomycota</taxon>
        <taxon>Pezizomycotina</taxon>
        <taxon>Leotiomycetes</taxon>
        <taxon>Helotiales</taxon>
        <taxon>Dermateaceae</taxon>
        <taxon>Phlyctema</taxon>
    </lineage>
</organism>
<protein>
    <recommendedName>
        <fullName evidence="7">HORMA domain-containing protein</fullName>
    </recommendedName>
</protein>
<dbReference type="PANTHER" id="PTHR48225">
    <property type="entry name" value="HORMA DOMAIN-CONTAINING PROTEIN 1"/>
    <property type="match status" value="1"/>
</dbReference>
<evidence type="ECO:0000259" key="7">
    <source>
        <dbReference type="PROSITE" id="PS50815"/>
    </source>
</evidence>
<dbReference type="PROSITE" id="PS50815">
    <property type="entry name" value="HORMA"/>
    <property type="match status" value="1"/>
</dbReference>
<feature type="region of interest" description="Disordered" evidence="6">
    <location>
        <begin position="571"/>
        <end position="618"/>
    </location>
</feature>
<comment type="caution">
    <text evidence="8">The sequence shown here is derived from an EMBL/GenBank/DDBJ whole genome shotgun (WGS) entry which is preliminary data.</text>
</comment>
<feature type="region of interest" description="Disordered" evidence="6">
    <location>
        <begin position="1"/>
        <end position="56"/>
    </location>
</feature>
<evidence type="ECO:0000313" key="9">
    <source>
        <dbReference type="Proteomes" id="UP001629113"/>
    </source>
</evidence>
<feature type="compositionally biased region" description="Polar residues" evidence="6">
    <location>
        <begin position="605"/>
        <end position="618"/>
    </location>
</feature>
<dbReference type="PANTHER" id="PTHR48225:SF7">
    <property type="entry name" value="MEIOSIS-SPECIFIC PROTEIN HOP1"/>
    <property type="match status" value="1"/>
</dbReference>
<evidence type="ECO:0000313" key="8">
    <source>
        <dbReference type="EMBL" id="KAL3419667.1"/>
    </source>
</evidence>
<feature type="compositionally biased region" description="Polar residues" evidence="6">
    <location>
        <begin position="23"/>
        <end position="38"/>
    </location>
</feature>
<evidence type="ECO:0000256" key="3">
    <source>
        <dbReference type="ARBA" id="ARBA00022454"/>
    </source>
</evidence>
<dbReference type="InterPro" id="IPR051294">
    <property type="entry name" value="HORMA_MeioticProgression"/>
</dbReference>
<evidence type="ECO:0000256" key="1">
    <source>
        <dbReference type="ARBA" id="ARBA00004123"/>
    </source>
</evidence>
<name>A0ABR4P8U0_9HELO</name>
<evidence type="ECO:0000256" key="4">
    <source>
        <dbReference type="ARBA" id="ARBA00023242"/>
    </source>
</evidence>
<feature type="region of interest" description="Disordered" evidence="6">
    <location>
        <begin position="298"/>
        <end position="323"/>
    </location>
</feature>
<evidence type="ECO:0000256" key="6">
    <source>
        <dbReference type="SAM" id="MobiDB-lite"/>
    </source>
</evidence>
<sequence>MARSSKAKNRKQIPKKYGKRTAKSTQVVKPSQLQQPGATSPPSPKAPEAPKPRTSKHDSFELMKILVTATISAVALHRGIISTEYSKTLPFDTYNPDASAQLFFNGIANDGHPKNPNGPTDILLVTRGSHPHCDKLYGWIDGINDAMERQFLKEFKLVLGTGPHERLDLLESYTFHFTYSYGGPSLQIDTQRASGEVDTSKFLFVTKEDIKSFIGDLREWLLPLDELPVKPSVRMELKYTDSAPEDFHAINFKAYGFVKPSLDTSAQTKKSLASVNTGHHSVVLDCVTTVTISEDEFEEFSAEKRSELPSQDSNPGSTPHETGERLQQSIFNRMAISRGEGSAPGDTQDTVLLPIDSQNLDGPHSFGKHHTAGISKQAGFNDTQINVRHEEATSQATKPKDATMPRHCECGVLQDGDTVVSLSKFRAFLLLIEPDVVKILYYMRTKRSLHGSKLQALCDCTGGNSLEVSTLLDKLVKEEYLSKIAGESSNICVYTYASTDERLRGSRYFPFQESQVANNLSASFQSLAMKLPEIQSLGSSTTASVECSPARDLYSTPRNGNYLWQGPIIGSGGFRAGPGGKKRTSESPSDESRRKRARATPLRISASTFESPLVPTTM</sequence>
<feature type="domain" description="HORMA" evidence="7">
    <location>
        <begin position="57"/>
        <end position="286"/>
    </location>
</feature>
<keyword evidence="9" id="KW-1185">Reference proteome</keyword>
<proteinExistence type="predicted"/>
<evidence type="ECO:0000256" key="5">
    <source>
        <dbReference type="ARBA" id="ARBA00023254"/>
    </source>
</evidence>
<reference evidence="8 9" key="1">
    <citation type="submission" date="2024-06" db="EMBL/GenBank/DDBJ databases">
        <title>Complete genome of Phlyctema vagabunda strain 19-DSS-EL-015.</title>
        <authorList>
            <person name="Fiorenzani C."/>
        </authorList>
    </citation>
    <scope>NUCLEOTIDE SEQUENCE [LARGE SCALE GENOMIC DNA]</scope>
    <source>
        <strain evidence="8 9">19-DSS-EL-015</strain>
    </source>
</reference>
<dbReference type="Pfam" id="PF02301">
    <property type="entry name" value="HORMA"/>
    <property type="match status" value="1"/>
</dbReference>
<feature type="compositionally biased region" description="Polar residues" evidence="6">
    <location>
        <begin position="308"/>
        <end position="323"/>
    </location>
</feature>
<keyword evidence="5" id="KW-0469">Meiosis</keyword>
<comment type="subcellular location">
    <subcellularLocation>
        <location evidence="2">Chromosome</location>
    </subcellularLocation>
    <subcellularLocation>
        <location evidence="1">Nucleus</location>
    </subcellularLocation>
</comment>